<evidence type="ECO:0000313" key="2">
    <source>
        <dbReference type="Proteomes" id="UP000634136"/>
    </source>
</evidence>
<dbReference type="Proteomes" id="UP000634136">
    <property type="component" value="Unassembled WGS sequence"/>
</dbReference>
<comment type="caution">
    <text evidence="1">The sequence shown here is derived from an EMBL/GenBank/DDBJ whole genome shotgun (WGS) entry which is preliminary data.</text>
</comment>
<evidence type="ECO:0000313" key="1">
    <source>
        <dbReference type="EMBL" id="KAF7830230.1"/>
    </source>
</evidence>
<reference evidence="1" key="1">
    <citation type="submission" date="2020-09" db="EMBL/GenBank/DDBJ databases">
        <title>Genome-Enabled Discovery of Anthraquinone Biosynthesis in Senna tora.</title>
        <authorList>
            <person name="Kang S.-H."/>
            <person name="Pandey R.P."/>
            <person name="Lee C.-M."/>
            <person name="Sim J.-S."/>
            <person name="Jeong J.-T."/>
            <person name="Choi B.-S."/>
            <person name="Jung M."/>
            <person name="Ginzburg D."/>
            <person name="Zhao K."/>
            <person name="Won S.Y."/>
            <person name="Oh T.-J."/>
            <person name="Yu Y."/>
            <person name="Kim N.-H."/>
            <person name="Lee O.R."/>
            <person name="Lee T.-H."/>
            <person name="Bashyal P."/>
            <person name="Kim T.-S."/>
            <person name="Lee W.-H."/>
            <person name="Kawkins C."/>
            <person name="Kim C.-K."/>
            <person name="Kim J.S."/>
            <person name="Ahn B.O."/>
            <person name="Rhee S.Y."/>
            <person name="Sohng J.K."/>
        </authorList>
    </citation>
    <scope>NUCLEOTIDE SEQUENCE</scope>
    <source>
        <tissue evidence="1">Leaf</tissue>
    </source>
</reference>
<protein>
    <submittedName>
        <fullName evidence="1">Uncharacterized protein</fullName>
    </submittedName>
</protein>
<sequence length="35" mass="3961">MSGNATSELFVPVLMLDLHETEMRKPKITTEATRL</sequence>
<accession>A0A834U1I0</accession>
<dbReference type="AlphaFoldDB" id="A0A834U1I0"/>
<keyword evidence="2" id="KW-1185">Reference proteome</keyword>
<proteinExistence type="predicted"/>
<name>A0A834U1I0_9FABA</name>
<gene>
    <name evidence="1" type="ORF">G2W53_012563</name>
</gene>
<organism evidence="1 2">
    <name type="scientific">Senna tora</name>
    <dbReference type="NCBI Taxonomy" id="362788"/>
    <lineage>
        <taxon>Eukaryota</taxon>
        <taxon>Viridiplantae</taxon>
        <taxon>Streptophyta</taxon>
        <taxon>Embryophyta</taxon>
        <taxon>Tracheophyta</taxon>
        <taxon>Spermatophyta</taxon>
        <taxon>Magnoliopsida</taxon>
        <taxon>eudicotyledons</taxon>
        <taxon>Gunneridae</taxon>
        <taxon>Pentapetalae</taxon>
        <taxon>rosids</taxon>
        <taxon>fabids</taxon>
        <taxon>Fabales</taxon>
        <taxon>Fabaceae</taxon>
        <taxon>Caesalpinioideae</taxon>
        <taxon>Cassia clade</taxon>
        <taxon>Senna</taxon>
    </lineage>
</organism>
<dbReference type="EMBL" id="JAAIUW010000005">
    <property type="protein sequence ID" value="KAF7830230.1"/>
    <property type="molecule type" value="Genomic_DNA"/>
</dbReference>